<keyword evidence="9 11" id="KW-0486">Methionine biosynthesis</keyword>
<keyword evidence="15" id="KW-1185">Reference proteome</keyword>
<comment type="function">
    <text evidence="11">Catalyzes the oxidation of 5,10-methylenetetrahydrofolate to 5,10-methenyltetrahydrofolate and then the hydrolysis of 5,10-methenyltetrahydrofolate to 10-formyltetrahydrofolate.</text>
</comment>
<comment type="pathway">
    <text evidence="1 11">One-carbon metabolism; tetrahydrofolate interconversion.</text>
</comment>
<dbReference type="InterPro" id="IPR020631">
    <property type="entry name" value="THF_DH/CycHdrlase_NAD-bd_dom"/>
</dbReference>
<evidence type="ECO:0000256" key="9">
    <source>
        <dbReference type="ARBA" id="ARBA00023167"/>
    </source>
</evidence>
<dbReference type="GO" id="GO:0006164">
    <property type="term" value="P:purine nucleotide biosynthetic process"/>
    <property type="evidence" value="ECO:0007669"/>
    <property type="project" value="UniProtKB-KW"/>
</dbReference>
<name>A0A4D7CR52_9ENTE</name>
<dbReference type="EC" id="3.5.4.9" evidence="11"/>
<dbReference type="SUPFAM" id="SSF51735">
    <property type="entry name" value="NAD(P)-binding Rossmann-fold domains"/>
    <property type="match status" value="1"/>
</dbReference>
<evidence type="ECO:0000256" key="8">
    <source>
        <dbReference type="ARBA" id="ARBA00023102"/>
    </source>
</evidence>
<dbReference type="UniPathway" id="UPA00193"/>
<reference evidence="14 15" key="1">
    <citation type="submission" date="2019-04" db="EMBL/GenBank/DDBJ databases">
        <title>Vagococcus sp. nov., isolated from faeces of yaks (Bos grunniens).</title>
        <authorList>
            <person name="Ge Y."/>
        </authorList>
    </citation>
    <scope>NUCLEOTIDE SEQUENCE [LARGE SCALE GENOMIC DNA]</scope>
    <source>
        <strain evidence="14 15">MN-17</strain>
    </source>
</reference>
<proteinExistence type="inferred from homology"/>
<evidence type="ECO:0000256" key="5">
    <source>
        <dbReference type="ARBA" id="ARBA00022801"/>
    </source>
</evidence>
<feature type="domain" description="Tetrahydrofolate dehydrogenase/cyclohydrolase NAD(P)-binding" evidence="13">
    <location>
        <begin position="136"/>
        <end position="276"/>
    </location>
</feature>
<evidence type="ECO:0000256" key="11">
    <source>
        <dbReference type="HAMAP-Rule" id="MF_01576"/>
    </source>
</evidence>
<evidence type="ECO:0000256" key="10">
    <source>
        <dbReference type="ARBA" id="ARBA00023268"/>
    </source>
</evidence>
<comment type="catalytic activity">
    <reaction evidence="11">
        <text>(6R)-5,10-methylene-5,6,7,8-tetrahydrofolate + NADP(+) = (6R)-5,10-methenyltetrahydrofolate + NADPH</text>
        <dbReference type="Rhea" id="RHEA:22812"/>
        <dbReference type="ChEBI" id="CHEBI:15636"/>
        <dbReference type="ChEBI" id="CHEBI:57455"/>
        <dbReference type="ChEBI" id="CHEBI:57783"/>
        <dbReference type="ChEBI" id="CHEBI:58349"/>
        <dbReference type="EC" id="1.5.1.5"/>
    </reaction>
</comment>
<dbReference type="PRINTS" id="PR00085">
    <property type="entry name" value="THFDHDRGNASE"/>
</dbReference>
<comment type="subunit">
    <text evidence="11">Homodimer.</text>
</comment>
<evidence type="ECO:0000259" key="13">
    <source>
        <dbReference type="Pfam" id="PF02882"/>
    </source>
</evidence>
<dbReference type="InterPro" id="IPR020630">
    <property type="entry name" value="THF_DH/CycHdrlase_cat_dom"/>
</dbReference>
<dbReference type="InterPro" id="IPR000672">
    <property type="entry name" value="THF_DH/CycHdrlase"/>
</dbReference>
<keyword evidence="2 11" id="KW-0554">One-carbon metabolism</keyword>
<comment type="caution">
    <text evidence="11">Lacks conserved residue(s) required for the propagation of feature annotation.</text>
</comment>
<keyword evidence="6 11" id="KW-0521">NADP</keyword>
<dbReference type="PANTHER" id="PTHR48099:SF5">
    <property type="entry name" value="C-1-TETRAHYDROFOLATE SYNTHASE, CYTOPLASMIC"/>
    <property type="match status" value="1"/>
</dbReference>
<evidence type="ECO:0000256" key="1">
    <source>
        <dbReference type="ARBA" id="ARBA00004777"/>
    </source>
</evidence>
<dbReference type="AlphaFoldDB" id="A0A4D7CR52"/>
<dbReference type="Pfam" id="PF02882">
    <property type="entry name" value="THF_DHG_CYH_C"/>
    <property type="match status" value="1"/>
</dbReference>
<evidence type="ECO:0000256" key="3">
    <source>
        <dbReference type="ARBA" id="ARBA00022605"/>
    </source>
</evidence>
<dbReference type="EMBL" id="CP039712">
    <property type="protein sequence ID" value="QCI86539.1"/>
    <property type="molecule type" value="Genomic_DNA"/>
</dbReference>
<keyword evidence="5 11" id="KW-0378">Hydrolase</keyword>
<dbReference type="HAMAP" id="MF_01576">
    <property type="entry name" value="THF_DHG_CYH"/>
    <property type="match status" value="1"/>
</dbReference>
<protein>
    <recommendedName>
        <fullName evidence="11">Bifunctional protein FolD</fullName>
    </recommendedName>
    <domain>
        <recommendedName>
            <fullName evidence="11">Methylenetetrahydrofolate dehydrogenase</fullName>
            <ecNumber evidence="11">1.5.1.5</ecNumber>
        </recommendedName>
    </domain>
    <domain>
        <recommendedName>
            <fullName evidence="11">Methenyltetrahydrofolate cyclohydrolase</fullName>
            <ecNumber evidence="11">3.5.4.9</ecNumber>
        </recommendedName>
    </domain>
</protein>
<dbReference type="GO" id="GO:0000105">
    <property type="term" value="P:L-histidine biosynthetic process"/>
    <property type="evidence" value="ECO:0007669"/>
    <property type="project" value="UniProtKB-KW"/>
</dbReference>
<evidence type="ECO:0000256" key="2">
    <source>
        <dbReference type="ARBA" id="ARBA00022563"/>
    </source>
</evidence>
<evidence type="ECO:0000256" key="6">
    <source>
        <dbReference type="ARBA" id="ARBA00022857"/>
    </source>
</evidence>
<accession>A0A4D7CR52</accession>
<dbReference type="GO" id="GO:0004477">
    <property type="term" value="F:methenyltetrahydrofolate cyclohydrolase activity"/>
    <property type="evidence" value="ECO:0007669"/>
    <property type="project" value="UniProtKB-UniRule"/>
</dbReference>
<dbReference type="Gene3D" id="3.40.50.10860">
    <property type="entry name" value="Leucine Dehydrogenase, chain A, domain 1"/>
    <property type="match status" value="1"/>
</dbReference>
<dbReference type="GO" id="GO:0004488">
    <property type="term" value="F:methylenetetrahydrofolate dehydrogenase (NADP+) activity"/>
    <property type="evidence" value="ECO:0007669"/>
    <property type="project" value="UniProtKB-UniRule"/>
</dbReference>
<feature type="binding site" evidence="11">
    <location>
        <position position="228"/>
    </location>
    <ligand>
        <name>NADP(+)</name>
        <dbReference type="ChEBI" id="CHEBI:58349"/>
    </ligand>
</feature>
<evidence type="ECO:0000256" key="4">
    <source>
        <dbReference type="ARBA" id="ARBA00022755"/>
    </source>
</evidence>
<comment type="catalytic activity">
    <reaction evidence="11">
        <text>(6R)-5,10-methenyltetrahydrofolate + H2O = (6R)-10-formyltetrahydrofolate + H(+)</text>
        <dbReference type="Rhea" id="RHEA:23700"/>
        <dbReference type="ChEBI" id="CHEBI:15377"/>
        <dbReference type="ChEBI" id="CHEBI:15378"/>
        <dbReference type="ChEBI" id="CHEBI:57455"/>
        <dbReference type="ChEBI" id="CHEBI:195366"/>
        <dbReference type="EC" id="3.5.4.9"/>
    </reaction>
</comment>
<organism evidence="14 15">
    <name type="scientific">Vagococcus zengguangii</name>
    <dbReference type="NCBI Taxonomy" id="2571750"/>
    <lineage>
        <taxon>Bacteria</taxon>
        <taxon>Bacillati</taxon>
        <taxon>Bacillota</taxon>
        <taxon>Bacilli</taxon>
        <taxon>Lactobacillales</taxon>
        <taxon>Enterococcaceae</taxon>
        <taxon>Vagococcus</taxon>
    </lineage>
</organism>
<keyword evidence="3 11" id="KW-0028">Amino-acid biosynthesis</keyword>
<keyword evidence="4 11" id="KW-0658">Purine biosynthesis</keyword>
<dbReference type="Proteomes" id="UP000298615">
    <property type="component" value="Chromosome"/>
</dbReference>
<keyword evidence="10 11" id="KW-0511">Multifunctional enzyme</keyword>
<dbReference type="KEGG" id="vao:FA707_05955"/>
<gene>
    <name evidence="11" type="primary">folD</name>
    <name evidence="14" type="ORF">FA707_05955</name>
</gene>
<dbReference type="GO" id="GO:0009086">
    <property type="term" value="P:methionine biosynthetic process"/>
    <property type="evidence" value="ECO:0007669"/>
    <property type="project" value="UniProtKB-KW"/>
</dbReference>
<dbReference type="InterPro" id="IPR046346">
    <property type="entry name" value="Aminoacid_DH-like_N_sf"/>
</dbReference>
<keyword evidence="7 11" id="KW-0560">Oxidoreductase</keyword>
<sequence length="280" mass="30315">MATIVKGKDIVQAKRKELTAHVAQLAQKPNLTIIRVGEDAGQLYYEQACHRILGNMGFEVASVSLPIDTDQATFNQAFDQVNNDHGVHGILLLKPLPSHLSDDYASQTIRAEKDVDCFGEKNMVKIYQGDFSSYLPCTAQACLDIIDALELDLKGMRTVVAGYSLVVGKPLALALMDRGATVKICRSTTKDLARECRDQELVISAMGQAQMIQADFVNEQAVVIDVGINEAADGKIVGDVAFDAVQSKVKAITPVPGGVGTVTNFVLAQHVLRAYQLLNK</sequence>
<dbReference type="Gene3D" id="3.40.50.720">
    <property type="entry name" value="NAD(P)-binding Rossmann-like Domain"/>
    <property type="match status" value="1"/>
</dbReference>
<feature type="binding site" evidence="11">
    <location>
        <begin position="162"/>
        <end position="164"/>
    </location>
    <ligand>
        <name>NADP(+)</name>
        <dbReference type="ChEBI" id="CHEBI:58349"/>
    </ligand>
</feature>
<evidence type="ECO:0000313" key="15">
    <source>
        <dbReference type="Proteomes" id="UP000298615"/>
    </source>
</evidence>
<dbReference type="InterPro" id="IPR036291">
    <property type="entry name" value="NAD(P)-bd_dom_sf"/>
</dbReference>
<keyword evidence="8 11" id="KW-0368">Histidine biosynthesis</keyword>
<dbReference type="Pfam" id="PF00763">
    <property type="entry name" value="THF_DHG_CYH"/>
    <property type="match status" value="1"/>
</dbReference>
<dbReference type="CDD" id="cd01080">
    <property type="entry name" value="NAD_bind_m-THF_DH_Cyclohyd"/>
    <property type="match status" value="1"/>
</dbReference>
<dbReference type="EC" id="1.5.1.5" evidence="11"/>
<dbReference type="PANTHER" id="PTHR48099">
    <property type="entry name" value="C-1-TETRAHYDROFOLATE SYNTHASE, CYTOPLASMIC-RELATED"/>
    <property type="match status" value="1"/>
</dbReference>
<dbReference type="RefSeq" id="WP_136953370.1">
    <property type="nucleotide sequence ID" value="NZ_CP039712.1"/>
</dbReference>
<evidence type="ECO:0000256" key="7">
    <source>
        <dbReference type="ARBA" id="ARBA00023002"/>
    </source>
</evidence>
<dbReference type="GO" id="GO:0005829">
    <property type="term" value="C:cytosol"/>
    <property type="evidence" value="ECO:0007669"/>
    <property type="project" value="TreeGrafter"/>
</dbReference>
<evidence type="ECO:0000259" key="12">
    <source>
        <dbReference type="Pfam" id="PF00763"/>
    </source>
</evidence>
<evidence type="ECO:0000313" key="14">
    <source>
        <dbReference type="EMBL" id="QCI86539.1"/>
    </source>
</evidence>
<dbReference type="GO" id="GO:0035999">
    <property type="term" value="P:tetrahydrofolate interconversion"/>
    <property type="evidence" value="ECO:0007669"/>
    <property type="project" value="UniProtKB-UniRule"/>
</dbReference>
<comment type="similarity">
    <text evidence="11">Belongs to the tetrahydrofolate dehydrogenase/cyclohydrolase family.</text>
</comment>
<dbReference type="SUPFAM" id="SSF53223">
    <property type="entry name" value="Aminoacid dehydrogenase-like, N-terminal domain"/>
    <property type="match status" value="1"/>
</dbReference>
<feature type="domain" description="Tetrahydrofolate dehydrogenase/cyclohydrolase catalytic" evidence="12">
    <location>
        <begin position="6"/>
        <end position="116"/>
    </location>
</feature>